<protein>
    <recommendedName>
        <fullName evidence="3">Alpha/beta hydrolase</fullName>
    </recommendedName>
</protein>
<evidence type="ECO:0000313" key="1">
    <source>
        <dbReference type="EMBL" id="MBM0105021.1"/>
    </source>
</evidence>
<dbReference type="RefSeq" id="WP_203167089.1">
    <property type="nucleotide sequence ID" value="NZ_JAEVLS010000002.1"/>
</dbReference>
<evidence type="ECO:0000313" key="2">
    <source>
        <dbReference type="Proteomes" id="UP000661077"/>
    </source>
</evidence>
<keyword evidence="2" id="KW-1185">Reference proteome</keyword>
<name>A0ABS1WVL6_9GAMM</name>
<gene>
    <name evidence="1" type="ORF">JM946_09685</name>
</gene>
<organism evidence="1 2">
    <name type="scientific">Steroidobacter gossypii</name>
    <dbReference type="NCBI Taxonomy" id="2805490"/>
    <lineage>
        <taxon>Bacteria</taxon>
        <taxon>Pseudomonadati</taxon>
        <taxon>Pseudomonadota</taxon>
        <taxon>Gammaproteobacteria</taxon>
        <taxon>Steroidobacterales</taxon>
        <taxon>Steroidobacteraceae</taxon>
        <taxon>Steroidobacter</taxon>
    </lineage>
</organism>
<accession>A0ABS1WVL6</accession>
<evidence type="ECO:0008006" key="3">
    <source>
        <dbReference type="Google" id="ProtNLM"/>
    </source>
</evidence>
<sequence length="292" mass="32308">MRAKNQQRDRSHGGAGNVRRWSAVASSVAAILPLLAPVNASGKPLCMRWLERDFALASRKIFDASNRKTPRDAFNVLREPFGQPDASSFVFTNRTRKGQVSHLLLVLPGSAFHPAYLLENIERAVPARTEVAVFEYPYLQPGVDPGAAFVASDEIVRRIASGLAIYRQRHGYEKVGIYASSMGASLAAGLLQSQVRIDFLVLDGVQETAPMPIVCSRRGWLKDILPPLLGALPRVILISNRNDLQERIRALRKIPSTDLFSVVELDAEHPWEDPADVEPRVATLQKIFSPLL</sequence>
<comment type="caution">
    <text evidence="1">The sequence shown here is derived from an EMBL/GenBank/DDBJ whole genome shotgun (WGS) entry which is preliminary data.</text>
</comment>
<dbReference type="InterPro" id="IPR029058">
    <property type="entry name" value="AB_hydrolase_fold"/>
</dbReference>
<proteinExistence type="predicted"/>
<reference evidence="1 2" key="1">
    <citation type="journal article" date="2021" name="Int. J. Syst. Evol. Microbiol.">
        <title>Steroidobacter gossypii sp. nov., isolated from soil of cotton cropping field.</title>
        <authorList>
            <person name="Huang R."/>
            <person name="Yang S."/>
            <person name="Zhen C."/>
            <person name="Liu W."/>
        </authorList>
    </citation>
    <scope>NUCLEOTIDE SEQUENCE [LARGE SCALE GENOMIC DNA]</scope>
    <source>
        <strain evidence="1 2">S1-65</strain>
    </source>
</reference>
<dbReference type="EMBL" id="JAEVLS010000002">
    <property type="protein sequence ID" value="MBM0105021.1"/>
    <property type="molecule type" value="Genomic_DNA"/>
</dbReference>
<dbReference type="SUPFAM" id="SSF53474">
    <property type="entry name" value="alpha/beta-Hydrolases"/>
    <property type="match status" value="1"/>
</dbReference>
<dbReference type="Proteomes" id="UP000661077">
    <property type="component" value="Unassembled WGS sequence"/>
</dbReference>